<evidence type="ECO:0000313" key="9">
    <source>
        <dbReference type="EMBL" id="PRY25721.1"/>
    </source>
</evidence>
<evidence type="ECO:0000259" key="8">
    <source>
        <dbReference type="SMART" id="SM00331"/>
    </source>
</evidence>
<keyword evidence="3 7" id="KW-0812">Transmembrane</keyword>
<feature type="transmembrane region" description="Helical" evidence="7">
    <location>
        <begin position="100"/>
        <end position="121"/>
    </location>
</feature>
<evidence type="ECO:0000256" key="2">
    <source>
        <dbReference type="ARBA" id="ARBA00022475"/>
    </source>
</evidence>
<gene>
    <name evidence="9" type="ORF">CLV70_11287</name>
</gene>
<keyword evidence="2" id="KW-1003">Cell membrane</keyword>
<dbReference type="InterPro" id="IPR007895">
    <property type="entry name" value="MASE1"/>
</dbReference>
<keyword evidence="6 7" id="KW-0472">Membrane</keyword>
<reference evidence="9 10" key="1">
    <citation type="submission" date="2018-03" db="EMBL/GenBank/DDBJ databases">
        <title>Genomic Encyclopedia of Archaeal and Bacterial Type Strains, Phase II (KMG-II): from individual species to whole genera.</title>
        <authorList>
            <person name="Goeker M."/>
        </authorList>
    </citation>
    <scope>NUCLEOTIDE SEQUENCE [LARGE SCALE GENOMIC DNA]</scope>
    <source>
        <strain evidence="9 10">DSM 45348</strain>
    </source>
</reference>
<proteinExistence type="predicted"/>
<sequence>MPTCVRLMTGALSGRGPPSKLDPVRRVVLWVALGYTTGALLAWTLLGTADTAPVFFASAGVTSAALVLSRTGRWPAILLTVALIEVTVDVLHGWEFRFAAGFALANTAEPVLGAVLLRRYARSTPDLTRRPGVVAFVACCVLAGPLAGALIGATTVAVGRGAEWASLFLPFWAGDAVGVLTVGSAVLAWHGSRAGRRTGGLLLAALATSAVTVAGFWPLHVPLLFLPIPVLFWVAVRRGVPALTLSGVALAVTANVVSAAGRGPWRDLGDPWLAAATLQVFVAVTVLTAWALAVTAREREDERARAADFERDHEAAHRLQTALLPVLAERLPGVRAAGAYQPSEVRNEVGGDWYDVFRLGDGRIAFAVGDVVGHDLPAAVTMGRLQTALRVAARTSGSPAAVATVLDGVAADVPGAFCTSLGYGDYDGPSRMLRYVCAGHLPPLLLTATGVRFLTGGRGAPLGVRTRRAREEASLLVPAAATVVWYTDGLVERRAEHLDTGLKRLAEAAEQVRGETGPAAVRDHLMATLTAGGPLPDDVAVLCLHLP</sequence>
<evidence type="ECO:0000256" key="3">
    <source>
        <dbReference type="ARBA" id="ARBA00022692"/>
    </source>
</evidence>
<evidence type="ECO:0000256" key="6">
    <source>
        <dbReference type="ARBA" id="ARBA00023136"/>
    </source>
</evidence>
<comment type="subcellular location">
    <subcellularLocation>
        <location evidence="1">Cell membrane</location>
        <topology evidence="1">Multi-pass membrane protein</topology>
    </subcellularLocation>
</comment>
<feature type="transmembrane region" description="Helical" evidence="7">
    <location>
        <begin position="27"/>
        <end position="46"/>
    </location>
</feature>
<dbReference type="PANTHER" id="PTHR43156">
    <property type="entry name" value="STAGE II SPORULATION PROTEIN E-RELATED"/>
    <property type="match status" value="1"/>
</dbReference>
<dbReference type="Gene3D" id="3.60.40.10">
    <property type="entry name" value="PPM-type phosphatase domain"/>
    <property type="match status" value="1"/>
</dbReference>
<comment type="caution">
    <text evidence="9">The sequence shown here is derived from an EMBL/GenBank/DDBJ whole genome shotgun (WGS) entry which is preliminary data.</text>
</comment>
<dbReference type="SMART" id="SM00331">
    <property type="entry name" value="PP2C_SIG"/>
    <property type="match status" value="1"/>
</dbReference>
<keyword evidence="5 7" id="KW-1133">Transmembrane helix</keyword>
<name>A0A2T0RX23_9ACTN</name>
<evidence type="ECO:0000256" key="5">
    <source>
        <dbReference type="ARBA" id="ARBA00022989"/>
    </source>
</evidence>
<dbReference type="GO" id="GO:0005886">
    <property type="term" value="C:plasma membrane"/>
    <property type="evidence" value="ECO:0007669"/>
    <property type="project" value="UniProtKB-SubCell"/>
</dbReference>
<dbReference type="InterPro" id="IPR052016">
    <property type="entry name" value="Bact_Sigma-Reg"/>
</dbReference>
<feature type="transmembrane region" description="Helical" evidence="7">
    <location>
        <begin position="272"/>
        <end position="293"/>
    </location>
</feature>
<dbReference type="GO" id="GO:0016791">
    <property type="term" value="F:phosphatase activity"/>
    <property type="evidence" value="ECO:0007669"/>
    <property type="project" value="TreeGrafter"/>
</dbReference>
<organism evidence="9 10">
    <name type="scientific">Pseudosporangium ferrugineum</name>
    <dbReference type="NCBI Taxonomy" id="439699"/>
    <lineage>
        <taxon>Bacteria</taxon>
        <taxon>Bacillati</taxon>
        <taxon>Actinomycetota</taxon>
        <taxon>Actinomycetes</taxon>
        <taxon>Micromonosporales</taxon>
        <taxon>Micromonosporaceae</taxon>
        <taxon>Pseudosporangium</taxon>
    </lineage>
</organism>
<dbReference type="EMBL" id="PVZG01000012">
    <property type="protein sequence ID" value="PRY25721.1"/>
    <property type="molecule type" value="Genomic_DNA"/>
</dbReference>
<feature type="transmembrane region" description="Helical" evidence="7">
    <location>
        <begin position="133"/>
        <end position="158"/>
    </location>
</feature>
<dbReference type="Pfam" id="PF05231">
    <property type="entry name" value="MASE1"/>
    <property type="match status" value="1"/>
</dbReference>
<keyword evidence="4" id="KW-0378">Hydrolase</keyword>
<feature type="transmembrane region" description="Helical" evidence="7">
    <location>
        <begin position="239"/>
        <end position="260"/>
    </location>
</feature>
<dbReference type="PANTHER" id="PTHR43156:SF2">
    <property type="entry name" value="STAGE II SPORULATION PROTEIN E"/>
    <property type="match status" value="1"/>
</dbReference>
<dbReference type="InterPro" id="IPR036457">
    <property type="entry name" value="PPM-type-like_dom_sf"/>
</dbReference>
<feature type="transmembrane region" description="Helical" evidence="7">
    <location>
        <begin position="164"/>
        <end position="189"/>
    </location>
</feature>
<feature type="transmembrane region" description="Helical" evidence="7">
    <location>
        <begin position="201"/>
        <end position="219"/>
    </location>
</feature>
<evidence type="ECO:0000256" key="1">
    <source>
        <dbReference type="ARBA" id="ARBA00004651"/>
    </source>
</evidence>
<dbReference type="Pfam" id="PF07228">
    <property type="entry name" value="SpoIIE"/>
    <property type="match status" value="1"/>
</dbReference>
<feature type="domain" description="PPM-type phosphatase" evidence="8">
    <location>
        <begin position="334"/>
        <end position="546"/>
    </location>
</feature>
<evidence type="ECO:0000313" key="10">
    <source>
        <dbReference type="Proteomes" id="UP000239209"/>
    </source>
</evidence>
<protein>
    <submittedName>
        <fullName evidence="9">MASE1 protein</fullName>
    </submittedName>
</protein>
<accession>A0A2T0RX23</accession>
<evidence type="ECO:0000256" key="4">
    <source>
        <dbReference type="ARBA" id="ARBA00022801"/>
    </source>
</evidence>
<keyword evidence="10" id="KW-1185">Reference proteome</keyword>
<dbReference type="Proteomes" id="UP000239209">
    <property type="component" value="Unassembled WGS sequence"/>
</dbReference>
<dbReference type="InterPro" id="IPR001932">
    <property type="entry name" value="PPM-type_phosphatase-like_dom"/>
</dbReference>
<evidence type="ECO:0000256" key="7">
    <source>
        <dbReference type="SAM" id="Phobius"/>
    </source>
</evidence>
<dbReference type="AlphaFoldDB" id="A0A2T0RX23"/>